<proteinExistence type="predicted"/>
<reference evidence="1" key="1">
    <citation type="journal article" date="2021" name="Proc. Natl. Acad. Sci. U.S.A.">
        <title>A Catalog of Tens of Thousands of Viruses from Human Metagenomes Reveals Hidden Associations with Chronic Diseases.</title>
        <authorList>
            <person name="Tisza M.J."/>
            <person name="Buck C.B."/>
        </authorList>
    </citation>
    <scope>NUCLEOTIDE SEQUENCE</scope>
    <source>
        <strain evidence="1">CtLnP14</strain>
    </source>
</reference>
<organism evidence="1">
    <name type="scientific">Siphoviridae sp. ctLnP14</name>
    <dbReference type="NCBI Taxonomy" id="2827851"/>
    <lineage>
        <taxon>Viruses</taxon>
        <taxon>Duplodnaviria</taxon>
        <taxon>Heunggongvirae</taxon>
        <taxon>Uroviricota</taxon>
        <taxon>Caudoviricetes</taxon>
    </lineage>
</organism>
<evidence type="ECO:0000313" key="1">
    <source>
        <dbReference type="EMBL" id="DAF47106.1"/>
    </source>
</evidence>
<protein>
    <submittedName>
        <fullName evidence="1">Uncharacterized protein</fullName>
    </submittedName>
</protein>
<name>A0A8S5S8R2_9CAUD</name>
<dbReference type="EMBL" id="BK032550">
    <property type="protein sequence ID" value="DAF47106.1"/>
    <property type="molecule type" value="Genomic_DNA"/>
</dbReference>
<sequence length="29" mass="3497">MTSFCKNSKRYQKEFTSHKIHARLTIDII</sequence>
<accession>A0A8S5S8R2</accession>